<keyword evidence="8" id="KW-1185">Reference proteome</keyword>
<evidence type="ECO:0000259" key="5">
    <source>
        <dbReference type="Pfam" id="PF06722"/>
    </source>
</evidence>
<dbReference type="Proteomes" id="UP001241758">
    <property type="component" value="Unassembled WGS sequence"/>
</dbReference>
<accession>A0ABT6WZI3</accession>
<evidence type="ECO:0000256" key="4">
    <source>
        <dbReference type="ARBA" id="ARBA00023194"/>
    </source>
</evidence>
<feature type="domain" description="Erythromycin biosynthesis protein CIII-like C-terminal" evidence="5">
    <location>
        <begin position="274"/>
        <end position="414"/>
    </location>
</feature>
<evidence type="ECO:0000256" key="1">
    <source>
        <dbReference type="ARBA" id="ARBA00006962"/>
    </source>
</evidence>
<dbReference type="Pfam" id="PF06722">
    <property type="entry name" value="EryCIII-like_C"/>
    <property type="match status" value="1"/>
</dbReference>
<feature type="domain" description="Erythromycin biosynthesis protein CIII-like N-terminal" evidence="6">
    <location>
        <begin position="22"/>
        <end position="257"/>
    </location>
</feature>
<comment type="caution">
    <text evidence="7">The sequence shown here is derived from an EMBL/GenBank/DDBJ whole genome shotgun (WGS) entry which is preliminary data.</text>
</comment>
<dbReference type="Pfam" id="PF21036">
    <property type="entry name" value="EryCIII-like_N"/>
    <property type="match status" value="1"/>
</dbReference>
<dbReference type="EMBL" id="JASCTH010000041">
    <property type="protein sequence ID" value="MDI6105165.1"/>
    <property type="molecule type" value="Genomic_DNA"/>
</dbReference>
<gene>
    <name evidence="7" type="ORF">QLQ12_41930</name>
</gene>
<dbReference type="CDD" id="cd03784">
    <property type="entry name" value="GT1_Gtf-like"/>
    <property type="match status" value="1"/>
</dbReference>
<keyword evidence="3" id="KW-0808">Transferase</keyword>
<dbReference type="PANTHER" id="PTHR48050">
    <property type="entry name" value="STEROL 3-BETA-GLUCOSYLTRANSFERASE"/>
    <property type="match status" value="1"/>
</dbReference>
<dbReference type="InterPro" id="IPR010610">
    <property type="entry name" value="EryCIII-like_C"/>
</dbReference>
<dbReference type="PANTHER" id="PTHR48050:SF13">
    <property type="entry name" value="STEROL 3-BETA-GLUCOSYLTRANSFERASE UGT80A2"/>
    <property type="match status" value="1"/>
</dbReference>
<proteinExistence type="inferred from homology"/>
<dbReference type="NCBIfam" id="TIGR04516">
    <property type="entry name" value="glycosyl_450act"/>
    <property type="match status" value="1"/>
</dbReference>
<dbReference type="InterPro" id="IPR030953">
    <property type="entry name" value="Glycosyl_450act"/>
</dbReference>
<keyword evidence="4" id="KW-0045">Antibiotic biosynthesis</keyword>
<name>A0ABT6WZI3_9ACTN</name>
<reference evidence="7 8" key="1">
    <citation type="submission" date="2023-05" db="EMBL/GenBank/DDBJ databases">
        <title>Actinoplanes sp. NEAU-A12 genome sequencing.</title>
        <authorList>
            <person name="Wang Z.-S."/>
        </authorList>
    </citation>
    <scope>NUCLEOTIDE SEQUENCE [LARGE SCALE GENOMIC DNA]</scope>
    <source>
        <strain evidence="7 8">NEAU-A12</strain>
    </source>
</reference>
<evidence type="ECO:0000256" key="3">
    <source>
        <dbReference type="ARBA" id="ARBA00022679"/>
    </source>
</evidence>
<sequence length="425" mass="46988">MRVLFTTYSQKTHFLAMAPLAWALRTAGHEVCFAVQPKFADVVTQAGLTAVPVGGDRDLWQIMNRNLTWLYAGENGLPIPYDTAEWAPEDVTWDHLWYGYDVQIKRWHKVSNVPIITDVVEFARQWQPDLVIWEPVTYAGALAAKACGAAHARLLFSLDTFGVTRAHFHRVVNALPPDERHDPFAEWLEPYARKYGFEFSEELITGQFTIGLLPPALRLEAELNYLPMRYLPYGGPAVVPKWLWEDPGRPRVALTMGLSATDTDVGYAISVQDILDVLADLDIELVATVSEQEQAKLARIPDNARLVPFVPLPALAPTCAAVIHHAGFGTLATVASYAVPQLAVARDSDGPALARRVEAHGAGLALDATSTSAKEIRECLLRLLSEPSFQAGADRLRDEILAMPTPNELVRQLEDRTASHRAATQ</sequence>
<dbReference type="SUPFAM" id="SSF53756">
    <property type="entry name" value="UDP-Glycosyltransferase/glycogen phosphorylase"/>
    <property type="match status" value="1"/>
</dbReference>
<protein>
    <submittedName>
        <fullName evidence="7">Activator-dependent family glycosyltransferase</fullName>
    </submittedName>
</protein>
<dbReference type="Gene3D" id="3.40.50.2000">
    <property type="entry name" value="Glycogen Phosphorylase B"/>
    <property type="match status" value="2"/>
</dbReference>
<evidence type="ECO:0000259" key="6">
    <source>
        <dbReference type="Pfam" id="PF21036"/>
    </source>
</evidence>
<evidence type="ECO:0000313" key="7">
    <source>
        <dbReference type="EMBL" id="MDI6105165.1"/>
    </source>
</evidence>
<dbReference type="InterPro" id="IPR002213">
    <property type="entry name" value="UDP_glucos_trans"/>
</dbReference>
<dbReference type="RefSeq" id="WP_282766633.1">
    <property type="nucleotide sequence ID" value="NZ_JASCTH010000041.1"/>
</dbReference>
<dbReference type="InterPro" id="IPR050426">
    <property type="entry name" value="Glycosyltransferase_28"/>
</dbReference>
<dbReference type="InterPro" id="IPR048284">
    <property type="entry name" value="EryCIII-like_N"/>
</dbReference>
<evidence type="ECO:0000313" key="8">
    <source>
        <dbReference type="Proteomes" id="UP001241758"/>
    </source>
</evidence>
<comment type="similarity">
    <text evidence="1">Belongs to the glycosyltransferase 28 family.</text>
</comment>
<organism evidence="7 8">
    <name type="scientific">Actinoplanes sandaracinus</name>
    <dbReference type="NCBI Taxonomy" id="3045177"/>
    <lineage>
        <taxon>Bacteria</taxon>
        <taxon>Bacillati</taxon>
        <taxon>Actinomycetota</taxon>
        <taxon>Actinomycetes</taxon>
        <taxon>Micromonosporales</taxon>
        <taxon>Micromonosporaceae</taxon>
        <taxon>Actinoplanes</taxon>
    </lineage>
</organism>
<evidence type="ECO:0000256" key="2">
    <source>
        <dbReference type="ARBA" id="ARBA00022676"/>
    </source>
</evidence>
<keyword evidence="2" id="KW-0328">Glycosyltransferase</keyword>